<dbReference type="InterPro" id="IPR029063">
    <property type="entry name" value="SAM-dependent_MTases_sf"/>
</dbReference>
<organism evidence="5 6">
    <name type="scientific">Pochonia chlamydosporia 170</name>
    <dbReference type="NCBI Taxonomy" id="1380566"/>
    <lineage>
        <taxon>Eukaryota</taxon>
        <taxon>Fungi</taxon>
        <taxon>Dikarya</taxon>
        <taxon>Ascomycota</taxon>
        <taxon>Pezizomycotina</taxon>
        <taxon>Sordariomycetes</taxon>
        <taxon>Hypocreomycetidae</taxon>
        <taxon>Hypocreales</taxon>
        <taxon>Clavicipitaceae</taxon>
        <taxon>Pochonia</taxon>
    </lineage>
</organism>
<sequence>MAVQTKPAAEKPHEVFDLDAGWKLLQEYSRIPVQDMYNHAENIMEKALQVAPYPCIRRFRFLDLVMVTTDVYPLIIKRLKQGETFLDLACCLGQEIRQLVHDGAPSENTYGSDLYDGFFPLSYELFQDKSSLKTTFVAADIFDDASPLMGLAGKMNIIYVGDFFHLFNLEDQEKIAERIVQLLVAMPGSLVVGRHSGDGIAGEYSRVRDGSGRKHFQHNPHSWKELWDRVGERTGSSWLVNVELVTEFKFRSVDEEVSNEFQRLQGAKGLMYTIERR</sequence>
<comment type="similarity">
    <text evidence="4">Belongs to the class I-like SAM-binding methyltransferase superfamily.</text>
</comment>
<keyword evidence="6" id="KW-1185">Reference proteome</keyword>
<dbReference type="PANTHER" id="PTHR35897">
    <property type="entry name" value="METHYLTRANSFERASE AUSD"/>
    <property type="match status" value="1"/>
</dbReference>
<dbReference type="GO" id="GO:0008168">
    <property type="term" value="F:methyltransferase activity"/>
    <property type="evidence" value="ECO:0007669"/>
    <property type="project" value="UniProtKB-KW"/>
</dbReference>
<comment type="caution">
    <text evidence="5">The sequence shown here is derived from an EMBL/GenBank/DDBJ whole genome shotgun (WGS) entry which is preliminary data.</text>
</comment>
<proteinExistence type="inferred from homology"/>
<dbReference type="PANTHER" id="PTHR35897:SF1">
    <property type="entry name" value="METHYLTRANSFERASE AUSD"/>
    <property type="match status" value="1"/>
</dbReference>
<evidence type="ECO:0000256" key="1">
    <source>
        <dbReference type="ARBA" id="ARBA00005179"/>
    </source>
</evidence>
<protein>
    <submittedName>
        <fullName evidence="5">S-adenosyl-L-methionine-dependent methyltransferase</fullName>
    </submittedName>
</protein>
<dbReference type="AlphaFoldDB" id="A0A179G454"/>
<dbReference type="InterPro" id="IPR051654">
    <property type="entry name" value="Meroterpenoid_MTases"/>
</dbReference>
<reference evidence="5 6" key="1">
    <citation type="journal article" date="2016" name="PLoS Pathog.">
        <title>Biosynthesis of antibiotic leucinostatins in bio-control fungus Purpureocillium lilacinum and their inhibition on phytophthora revealed by genome mining.</title>
        <authorList>
            <person name="Wang G."/>
            <person name="Liu Z."/>
            <person name="Lin R."/>
            <person name="Li E."/>
            <person name="Mao Z."/>
            <person name="Ling J."/>
            <person name="Yang Y."/>
            <person name="Yin W.B."/>
            <person name="Xie B."/>
        </authorList>
    </citation>
    <scope>NUCLEOTIDE SEQUENCE [LARGE SCALE GENOMIC DNA]</scope>
    <source>
        <strain evidence="5">170</strain>
    </source>
</reference>
<dbReference type="OrthoDB" id="2094832at2759"/>
<evidence type="ECO:0000313" key="5">
    <source>
        <dbReference type="EMBL" id="OAQ72577.1"/>
    </source>
</evidence>
<dbReference type="GO" id="GO:0032259">
    <property type="term" value="P:methylation"/>
    <property type="evidence" value="ECO:0007669"/>
    <property type="project" value="UniProtKB-KW"/>
</dbReference>
<evidence type="ECO:0000313" key="6">
    <source>
        <dbReference type="Proteomes" id="UP000078397"/>
    </source>
</evidence>
<gene>
    <name evidence="5" type="ORF">VFPPC_00517</name>
</gene>
<evidence type="ECO:0000256" key="2">
    <source>
        <dbReference type="ARBA" id="ARBA00022679"/>
    </source>
</evidence>
<dbReference type="STRING" id="1380566.A0A179G454"/>
<evidence type="ECO:0000256" key="4">
    <source>
        <dbReference type="ARBA" id="ARBA00038314"/>
    </source>
</evidence>
<dbReference type="SUPFAM" id="SSF53335">
    <property type="entry name" value="S-adenosyl-L-methionine-dependent methyltransferases"/>
    <property type="match status" value="1"/>
</dbReference>
<dbReference type="Gene3D" id="3.40.50.150">
    <property type="entry name" value="Vaccinia Virus protein VP39"/>
    <property type="match status" value="1"/>
</dbReference>
<dbReference type="Proteomes" id="UP000078397">
    <property type="component" value="Unassembled WGS sequence"/>
</dbReference>
<keyword evidence="3" id="KW-0949">S-adenosyl-L-methionine</keyword>
<name>A0A179G454_METCM</name>
<keyword evidence="5" id="KW-0489">Methyltransferase</keyword>
<dbReference type="RefSeq" id="XP_018148660.1">
    <property type="nucleotide sequence ID" value="XM_018280522.1"/>
</dbReference>
<dbReference type="GeneID" id="28844516"/>
<comment type="pathway">
    <text evidence="1">Secondary metabolite biosynthesis.</text>
</comment>
<evidence type="ECO:0000256" key="3">
    <source>
        <dbReference type="ARBA" id="ARBA00022691"/>
    </source>
</evidence>
<dbReference type="KEGG" id="pchm:VFPPC_00517"/>
<accession>A0A179G454</accession>
<keyword evidence="2" id="KW-0808">Transferase</keyword>
<dbReference type="EMBL" id="LSBJ02000001">
    <property type="protein sequence ID" value="OAQ72577.1"/>
    <property type="molecule type" value="Genomic_DNA"/>
</dbReference>